<dbReference type="PROSITE" id="PS51379">
    <property type="entry name" value="4FE4S_FER_2"/>
    <property type="match status" value="2"/>
</dbReference>
<dbReference type="SUPFAM" id="SSF50692">
    <property type="entry name" value="ADC-like"/>
    <property type="match status" value="1"/>
</dbReference>
<dbReference type="Proteomes" id="UP000652760">
    <property type="component" value="Unassembled WGS sequence"/>
</dbReference>
<reference evidence="3" key="1">
    <citation type="submission" date="2021-01" db="EMBL/GenBank/DDBJ databases">
        <title>Genome public.</title>
        <authorList>
            <person name="Liu C."/>
            <person name="Sun Q."/>
        </authorList>
    </citation>
    <scope>NUCLEOTIDE SEQUENCE [LARGE SCALE GENOMIC DNA]</scope>
    <source>
        <strain evidence="3">YIM B02556</strain>
    </source>
</reference>
<evidence type="ECO:0000259" key="1">
    <source>
        <dbReference type="PROSITE" id="PS51379"/>
    </source>
</evidence>
<dbReference type="InterPro" id="IPR006657">
    <property type="entry name" value="MoPterin_dinucl-bd_dom"/>
</dbReference>
<dbReference type="Gene3D" id="2.20.25.90">
    <property type="entry name" value="ADC-like domains"/>
    <property type="match status" value="1"/>
</dbReference>
<dbReference type="InterPro" id="IPR017896">
    <property type="entry name" value="4Fe4S_Fe-S-bd"/>
</dbReference>
<dbReference type="Gene3D" id="3.40.228.10">
    <property type="entry name" value="Dimethylsulfoxide Reductase, domain 2"/>
    <property type="match status" value="1"/>
</dbReference>
<dbReference type="Gene3D" id="3.30.70.20">
    <property type="match status" value="2"/>
</dbReference>
<dbReference type="Pfam" id="PF13247">
    <property type="entry name" value="Fer4_11"/>
    <property type="match status" value="1"/>
</dbReference>
<dbReference type="EMBL" id="JAENHM010000018">
    <property type="protein sequence ID" value="MBK1836826.1"/>
    <property type="molecule type" value="Genomic_DNA"/>
</dbReference>
<dbReference type="Pfam" id="PF01568">
    <property type="entry name" value="Molydop_binding"/>
    <property type="match status" value="1"/>
</dbReference>
<dbReference type="Gene3D" id="3.30.2070.10">
    <property type="entry name" value="Formate dehydrogenase/DMSO reductase"/>
    <property type="match status" value="1"/>
</dbReference>
<proteinExistence type="predicted"/>
<dbReference type="CDD" id="cd02784">
    <property type="entry name" value="MopB_CT_PHLH"/>
    <property type="match status" value="1"/>
</dbReference>
<feature type="domain" description="4Fe-4S ferredoxin-type" evidence="1">
    <location>
        <begin position="852"/>
        <end position="881"/>
    </location>
</feature>
<organism evidence="2 3">
    <name type="scientific">Azospirillum endophyticum</name>
    <dbReference type="NCBI Taxonomy" id="2800326"/>
    <lineage>
        <taxon>Bacteria</taxon>
        <taxon>Pseudomonadati</taxon>
        <taxon>Pseudomonadota</taxon>
        <taxon>Alphaproteobacteria</taxon>
        <taxon>Rhodospirillales</taxon>
        <taxon>Azospirillaceae</taxon>
        <taxon>Azospirillum</taxon>
    </lineage>
</organism>
<dbReference type="InterPro" id="IPR030948">
    <property type="entry name" value="TAT_var_transloc_signal_dom"/>
</dbReference>
<accession>A0ABS1F084</accession>
<name>A0ABS1F084_9PROT</name>
<dbReference type="PANTHER" id="PTHR42783">
    <property type="entry name" value="GLUTAMATE SYNTHASE [NADPH] SMALL CHAIN"/>
    <property type="match status" value="1"/>
</dbReference>
<dbReference type="InterPro" id="IPR009010">
    <property type="entry name" value="Asp_de-COase-like_dom_sf"/>
</dbReference>
<gene>
    <name evidence="2" type="ORF">JHL17_05315</name>
</gene>
<evidence type="ECO:0000313" key="3">
    <source>
        <dbReference type="Proteomes" id="UP000652760"/>
    </source>
</evidence>
<protein>
    <submittedName>
        <fullName evidence="2">TAT-variant-translocated molybdopterin oxidoreductase</fullName>
    </submittedName>
</protein>
<dbReference type="RefSeq" id="WP_200191008.1">
    <property type="nucleotide sequence ID" value="NZ_JAENHM010000018.1"/>
</dbReference>
<dbReference type="Gene3D" id="3.40.50.740">
    <property type="match status" value="1"/>
</dbReference>
<dbReference type="SUPFAM" id="SSF54862">
    <property type="entry name" value="4Fe-4S ferredoxins"/>
    <property type="match status" value="1"/>
</dbReference>
<dbReference type="CDD" id="cd10551">
    <property type="entry name" value="PsrB"/>
    <property type="match status" value="1"/>
</dbReference>
<dbReference type="Gene3D" id="2.40.40.20">
    <property type="match status" value="1"/>
</dbReference>
<keyword evidence="3" id="KW-1185">Reference proteome</keyword>
<dbReference type="PANTHER" id="PTHR42783:SF3">
    <property type="entry name" value="GLUTAMATE SYNTHASE [NADPH] SMALL CHAIN-RELATED"/>
    <property type="match status" value="1"/>
</dbReference>
<comment type="caution">
    <text evidence="2">The sequence shown here is derived from an EMBL/GenBank/DDBJ whole genome shotgun (WGS) entry which is preliminary data.</text>
</comment>
<evidence type="ECO:0000313" key="2">
    <source>
        <dbReference type="EMBL" id="MBK1836826.1"/>
    </source>
</evidence>
<dbReference type="NCBIfam" id="TIGR04519">
    <property type="entry name" value="MoCo_extend_TAT"/>
    <property type="match status" value="1"/>
</dbReference>
<dbReference type="SUPFAM" id="SSF53706">
    <property type="entry name" value="Formate dehydrogenase/DMSO reductase, domains 1-3"/>
    <property type="match status" value="1"/>
</dbReference>
<sequence length="998" mass="108199">MTARKELAERIEGRLAGRSGRSLWRSLDELAREPAVLEMLRAEFPGLPDLAEARVGRRRLLELMGASFALAGLTGCGPGEAAGEAADQAIPYVTTPPGLVPGVARHVATAISRGGYADGVLVVQQMGRPVQLEGNPDHPASLGALDPIIQAGILDLYDPDRSRSVLKAGRAASTNGMLKALVDRLPALAANGGGGLRLLTGTVTSPTLARQVAALKRRFPAMQWHRWEADGRDTLRAGSVLAFGRPVDTLLHLDRAKTILAIESDFLDGAPGHLRYARDFARRRRAAGEGRPEEMSRLYAIESSPTLAGARADHRFAVRPNEIEAAVRALAAELGAGPAEWRRNAPGWLAAVARDLSASRSTALVHAGPAQPPAVHALVHAINDALGAPGQTVTYIEPVEADPVDHGDSLKGLVADMAAGRVDTLLTLGANPVFTAPADLDFAGALAKVPLSVHLGTAPDETAMLCTWHVPEAHELERWGDLRAFDGTVTIQQPQTRPLWGGWSPQELLAVLDGETRPDGHAIVRATWMERFQGKGDADGMWTDALRLGIVPDSAAAPLSVSLLPGLADRLPPPPASIPASTGGGTLTALFRPDPWLRDGRYANLGWLQELPRPFTTLTWDNALLIAPATAERLGLKNEDVVELRSAAGTLRAPVWRLAGHAPDCVTLPFGFGRRVVGRVGRDVGFDAFPLRRLDQLWQLPGVELRKTGETHRLAATQHHQMIDSPDAVRHATLDAFRRDPGFARSEEPEHSLYPPYEYPRNAWGMAISLDACIGCNACTAACQGENNIAVVGKEEVLRNRQMHWIRIDTWYEGEAAAPEQTLFQPMTCMHCENAPCEVVCPVAATMHDADGLNVMVYNRCVGTRFCSNNCPYKVRRFNYFNYAADDNRLPMSWNPDVSVRARGVMEKCTYCVQRIRNARIAADRENRPIRDGEVKTACQQACPAEAIVFGDLNDPDSAVSRRKASPLDYGVLTDLNTRPRTTYQARLRNPNPELGEA</sequence>
<feature type="domain" description="4Fe-4S ferredoxin-type" evidence="1">
    <location>
        <begin position="764"/>
        <end position="794"/>
    </location>
</feature>